<evidence type="ECO:0000256" key="2">
    <source>
        <dbReference type="ARBA" id="ARBA00002035"/>
    </source>
</evidence>
<keyword evidence="12" id="KW-0325">Glycoprotein</keyword>
<evidence type="ECO:0000259" key="15">
    <source>
        <dbReference type="PROSITE" id="PS51471"/>
    </source>
</evidence>
<dbReference type="GO" id="GO:0005506">
    <property type="term" value="F:iron ion binding"/>
    <property type="evidence" value="ECO:0007669"/>
    <property type="project" value="InterPro"/>
</dbReference>
<evidence type="ECO:0000313" key="16">
    <source>
        <dbReference type="EnsemblMetazoa" id="CLYHEMP005174.1"/>
    </source>
</evidence>
<dbReference type="InterPro" id="IPR059068">
    <property type="entry name" value="TPR_P4H"/>
</dbReference>
<feature type="domain" description="Fe2OG dioxygenase" evidence="15">
    <location>
        <begin position="419"/>
        <end position="543"/>
    </location>
</feature>
<evidence type="ECO:0000256" key="13">
    <source>
        <dbReference type="SAM" id="Coils"/>
    </source>
</evidence>
<evidence type="ECO:0000313" key="17">
    <source>
        <dbReference type="Proteomes" id="UP000594262"/>
    </source>
</evidence>
<dbReference type="InterPro" id="IPR011990">
    <property type="entry name" value="TPR-like_helical_dom_sf"/>
</dbReference>
<dbReference type="SMART" id="SM00702">
    <property type="entry name" value="P4Hc"/>
    <property type="match status" value="1"/>
</dbReference>
<evidence type="ECO:0000256" key="3">
    <source>
        <dbReference type="ARBA" id="ARBA00004319"/>
    </source>
</evidence>
<dbReference type="InterPro" id="IPR044862">
    <property type="entry name" value="Pro_4_hyd_alph_FE2OG_OXY"/>
</dbReference>
<evidence type="ECO:0000256" key="4">
    <source>
        <dbReference type="ARBA" id="ARBA00006511"/>
    </source>
</evidence>
<evidence type="ECO:0000256" key="9">
    <source>
        <dbReference type="ARBA" id="ARBA00022964"/>
    </source>
</evidence>
<dbReference type="Pfam" id="PF23558">
    <property type="entry name" value="TPR_P4H"/>
    <property type="match status" value="1"/>
</dbReference>
<dbReference type="GeneID" id="136818147"/>
<dbReference type="InterPro" id="IPR045054">
    <property type="entry name" value="P4HA-like"/>
</dbReference>
<reference evidence="16" key="1">
    <citation type="submission" date="2021-01" db="UniProtKB">
        <authorList>
            <consortium name="EnsemblMetazoa"/>
        </authorList>
    </citation>
    <scope>IDENTIFICATION</scope>
</reference>
<evidence type="ECO:0000256" key="14">
    <source>
        <dbReference type="SAM" id="SignalP"/>
    </source>
</evidence>
<evidence type="ECO:0000256" key="1">
    <source>
        <dbReference type="ARBA" id="ARBA00001961"/>
    </source>
</evidence>
<keyword evidence="10" id="KW-0560">Oxidoreductase</keyword>
<keyword evidence="9" id="KW-0223">Dioxygenase</keyword>
<name>A0A7M5WJN4_9CNID</name>
<dbReference type="Gene3D" id="1.25.40.10">
    <property type="entry name" value="Tetratricopeptide repeat domain"/>
    <property type="match status" value="1"/>
</dbReference>
<evidence type="ECO:0000256" key="10">
    <source>
        <dbReference type="ARBA" id="ARBA00023002"/>
    </source>
</evidence>
<dbReference type="GO" id="GO:0031418">
    <property type="term" value="F:L-ascorbic acid binding"/>
    <property type="evidence" value="ECO:0007669"/>
    <property type="project" value="UniProtKB-KW"/>
</dbReference>
<comment type="function">
    <text evidence="2">Catalyzes the post-translational formation of 4-hydroxyproline in -Xaa-Pro-Gly- sequences in collagens and other proteins.</text>
</comment>
<dbReference type="RefSeq" id="XP_066930606.1">
    <property type="nucleotide sequence ID" value="XM_067074505.1"/>
</dbReference>
<dbReference type="GO" id="GO:0004656">
    <property type="term" value="F:procollagen-proline 4-dioxygenase activity"/>
    <property type="evidence" value="ECO:0007669"/>
    <property type="project" value="UniProtKB-EC"/>
</dbReference>
<dbReference type="InterPro" id="IPR005123">
    <property type="entry name" value="Oxoglu/Fe-dep_dioxygenase_dom"/>
</dbReference>
<dbReference type="FunFam" id="1.25.40.10:FF:000006">
    <property type="entry name" value="Prolyl 4-hydroxylase subunit alpha 2"/>
    <property type="match status" value="1"/>
</dbReference>
<dbReference type="PANTHER" id="PTHR10869:SF244">
    <property type="entry name" value="PROLYL 4-HYDROXYLASE SUBUNIT ALPHA-2"/>
    <property type="match status" value="1"/>
</dbReference>
<dbReference type="GO" id="GO:0005788">
    <property type="term" value="C:endoplasmic reticulum lumen"/>
    <property type="evidence" value="ECO:0007669"/>
    <property type="project" value="UniProtKB-SubCell"/>
</dbReference>
<feature type="signal peptide" evidence="14">
    <location>
        <begin position="1"/>
        <end position="24"/>
    </location>
</feature>
<dbReference type="Gene3D" id="6.10.140.1460">
    <property type="match status" value="1"/>
</dbReference>
<dbReference type="Pfam" id="PF08336">
    <property type="entry name" value="P4Ha_N"/>
    <property type="match status" value="1"/>
</dbReference>
<dbReference type="InterPro" id="IPR006620">
    <property type="entry name" value="Pro_4_hyd_alph"/>
</dbReference>
<dbReference type="FunFam" id="2.60.120.620:FF:000001">
    <property type="entry name" value="Prolyl 4-hydroxylase subunit alpha 2"/>
    <property type="match status" value="1"/>
</dbReference>
<dbReference type="OrthoDB" id="420380at2759"/>
<feature type="coiled-coil region" evidence="13">
    <location>
        <begin position="44"/>
        <end position="71"/>
    </location>
</feature>
<protein>
    <recommendedName>
        <fullName evidence="5">procollagen-proline 4-dioxygenase</fullName>
        <ecNumber evidence="5">1.14.11.2</ecNumber>
    </recommendedName>
</protein>
<dbReference type="Proteomes" id="UP000594262">
    <property type="component" value="Unplaced"/>
</dbReference>
<keyword evidence="6" id="KW-0479">Metal-binding</keyword>
<proteinExistence type="inferred from homology"/>
<dbReference type="AlphaFoldDB" id="A0A7M5WJN4"/>
<evidence type="ECO:0000256" key="7">
    <source>
        <dbReference type="ARBA" id="ARBA00022824"/>
    </source>
</evidence>
<evidence type="ECO:0000256" key="6">
    <source>
        <dbReference type="ARBA" id="ARBA00022723"/>
    </source>
</evidence>
<comment type="similarity">
    <text evidence="4">Belongs to the P4HA family.</text>
</comment>
<sequence>MNLTWMLTLQSVIFSTIILLETSGEYFSSSGHMRYLFDIEKQLASRLRTTIEREERRIAELKKFYNKIEHIEKKEDERNYIGHPNNAFKILRRLHRDWPKVQKVAERNHEEFSEFYAQYGNLLPSADDVDGARAALLRLQETFALSASQILNGIVPASNGFTKLSASDAYDIGRMAYTDKRYDVTIGWMKEALKLVDTSNHGDDLPSKVNILDHLAWSEYQINRMSDALNHTKQLLKLDPENDRIQRNKEAFENYLLEGVEAEGEKNLEERLAPHEFPHFYYTPDENDFERYHIERKLWQKLCRGETKPVPKRLTYKLVCWHKTDHPMLRIKPARLERIYPKPELIFYRQAMSDREIERVKTLAIDMLQRATVHNPSTGKLESADYRISKSAWLDESHDGIVDIMNRRIEAYTGLSMETAEKLQVANYGMGGHYETHFDFGRSVPLRPPPGKNRTDYTYRTHKGEDFKKDGHRIATFLAYMSNVEAGGATVFTNIGQAVQPAKGDAVFWFNLHHDGSGDFDTRHAACPVLIGEKWVSNRWIHERGQEFRRRCNLRPEDD</sequence>
<evidence type="ECO:0000256" key="11">
    <source>
        <dbReference type="ARBA" id="ARBA00023004"/>
    </source>
</evidence>
<dbReference type="InterPro" id="IPR013547">
    <property type="entry name" value="P4H_N"/>
</dbReference>
<feature type="chain" id="PRO_5029891412" description="procollagen-proline 4-dioxygenase" evidence="14">
    <location>
        <begin position="25"/>
        <end position="559"/>
    </location>
</feature>
<organism evidence="16 17">
    <name type="scientific">Clytia hemisphaerica</name>
    <dbReference type="NCBI Taxonomy" id="252671"/>
    <lineage>
        <taxon>Eukaryota</taxon>
        <taxon>Metazoa</taxon>
        <taxon>Cnidaria</taxon>
        <taxon>Hydrozoa</taxon>
        <taxon>Hydroidolina</taxon>
        <taxon>Leptothecata</taxon>
        <taxon>Obeliida</taxon>
        <taxon>Clytiidae</taxon>
        <taxon>Clytia</taxon>
    </lineage>
</organism>
<dbReference type="EC" id="1.14.11.2" evidence="5"/>
<evidence type="ECO:0000256" key="12">
    <source>
        <dbReference type="ARBA" id="ARBA00023180"/>
    </source>
</evidence>
<keyword evidence="7" id="KW-0256">Endoplasmic reticulum</keyword>
<accession>A0A7M5WJN4</accession>
<comment type="cofactor">
    <cofactor evidence="1">
        <name>L-ascorbate</name>
        <dbReference type="ChEBI" id="CHEBI:38290"/>
    </cofactor>
</comment>
<evidence type="ECO:0000256" key="5">
    <source>
        <dbReference type="ARBA" id="ARBA00012269"/>
    </source>
</evidence>
<dbReference type="EnsemblMetazoa" id="CLYHEMT005174.1">
    <property type="protein sequence ID" value="CLYHEMP005174.1"/>
    <property type="gene ID" value="CLYHEMG005174"/>
</dbReference>
<dbReference type="PANTHER" id="PTHR10869">
    <property type="entry name" value="PROLYL 4-HYDROXYLASE ALPHA SUBUNIT"/>
    <property type="match status" value="1"/>
</dbReference>
<comment type="subcellular location">
    <subcellularLocation>
        <location evidence="3">Endoplasmic reticulum lumen</location>
    </subcellularLocation>
</comment>
<keyword evidence="14" id="KW-0732">Signal</keyword>
<dbReference type="Pfam" id="PF13640">
    <property type="entry name" value="2OG-FeII_Oxy_3"/>
    <property type="match status" value="1"/>
</dbReference>
<evidence type="ECO:0000256" key="8">
    <source>
        <dbReference type="ARBA" id="ARBA00022896"/>
    </source>
</evidence>
<dbReference type="SUPFAM" id="SSF48452">
    <property type="entry name" value="TPR-like"/>
    <property type="match status" value="1"/>
</dbReference>
<dbReference type="Gene3D" id="2.60.120.620">
    <property type="entry name" value="q2cbj1_9rhob like domain"/>
    <property type="match status" value="1"/>
</dbReference>
<keyword evidence="17" id="KW-1185">Reference proteome</keyword>
<keyword evidence="11" id="KW-0408">Iron</keyword>
<dbReference type="PROSITE" id="PS51471">
    <property type="entry name" value="FE2OG_OXY"/>
    <property type="match status" value="1"/>
</dbReference>
<keyword evidence="13" id="KW-0175">Coiled coil</keyword>
<keyword evidence="8" id="KW-0847">Vitamin C</keyword>